<organism evidence="1 2">
    <name type="scientific">Paraburkholderia solisilvae</name>
    <dbReference type="NCBI Taxonomy" id="624376"/>
    <lineage>
        <taxon>Bacteria</taxon>
        <taxon>Pseudomonadati</taxon>
        <taxon>Pseudomonadota</taxon>
        <taxon>Betaproteobacteria</taxon>
        <taxon>Burkholderiales</taxon>
        <taxon>Burkholderiaceae</taxon>
        <taxon>Paraburkholderia</taxon>
    </lineage>
</organism>
<evidence type="ECO:0000313" key="2">
    <source>
        <dbReference type="Proteomes" id="UP000494329"/>
    </source>
</evidence>
<evidence type="ECO:0000313" key="1">
    <source>
        <dbReference type="EMBL" id="CAB3762156.1"/>
    </source>
</evidence>
<reference evidence="1 2" key="1">
    <citation type="submission" date="2020-04" db="EMBL/GenBank/DDBJ databases">
        <authorList>
            <person name="De Canck E."/>
        </authorList>
    </citation>
    <scope>NUCLEOTIDE SEQUENCE [LARGE SCALE GENOMIC DNA]</scope>
    <source>
        <strain evidence="1 2">LMG 29739</strain>
    </source>
</reference>
<dbReference type="AlphaFoldDB" id="A0A6J5EA03"/>
<dbReference type="RefSeq" id="WP_175112518.1">
    <property type="nucleotide sequence ID" value="NZ_CADIKF010000030.1"/>
</dbReference>
<proteinExistence type="predicted"/>
<gene>
    <name evidence="1" type="ORF">LMG29739_03805</name>
</gene>
<sequence>MVTLGALAVRFSFGAAIARPVSNHVFDIAVPLLPIPVCRAAAPRWNDASGSAVRAPR</sequence>
<keyword evidence="2" id="KW-1185">Reference proteome</keyword>
<accession>A0A6J5EA03</accession>
<protein>
    <submittedName>
        <fullName evidence="1">Uncharacterized protein</fullName>
    </submittedName>
</protein>
<dbReference type="Proteomes" id="UP000494329">
    <property type="component" value="Unassembled WGS sequence"/>
</dbReference>
<name>A0A6J5EA03_9BURK</name>
<dbReference type="EMBL" id="CADIKF010000030">
    <property type="protein sequence ID" value="CAB3762156.1"/>
    <property type="molecule type" value="Genomic_DNA"/>
</dbReference>